<name>A0AAW1NWN5_9CHLO</name>
<dbReference type="Gene3D" id="1.10.510.10">
    <property type="entry name" value="Transferase(Phosphotransferase) domain 1"/>
    <property type="match status" value="1"/>
</dbReference>
<dbReference type="EMBL" id="JALJOQ010000104">
    <property type="protein sequence ID" value="KAK9797786.1"/>
    <property type="molecule type" value="Genomic_DNA"/>
</dbReference>
<accession>A0AAW1NWN5</accession>
<evidence type="ECO:0000313" key="2">
    <source>
        <dbReference type="Proteomes" id="UP001465755"/>
    </source>
</evidence>
<dbReference type="AlphaFoldDB" id="A0AAW1NWN5"/>
<evidence type="ECO:0008006" key="3">
    <source>
        <dbReference type="Google" id="ProtNLM"/>
    </source>
</evidence>
<gene>
    <name evidence="1" type="ORF">WJX73_003597</name>
</gene>
<reference evidence="1 2" key="1">
    <citation type="journal article" date="2024" name="Nat. Commun.">
        <title>Phylogenomics reveals the evolutionary origins of lichenization in chlorophyte algae.</title>
        <authorList>
            <person name="Puginier C."/>
            <person name="Libourel C."/>
            <person name="Otte J."/>
            <person name="Skaloud P."/>
            <person name="Haon M."/>
            <person name="Grisel S."/>
            <person name="Petersen M."/>
            <person name="Berrin J.G."/>
            <person name="Delaux P.M."/>
            <person name="Dal Grande F."/>
            <person name="Keller J."/>
        </authorList>
    </citation>
    <scope>NUCLEOTIDE SEQUENCE [LARGE SCALE GENOMIC DNA]</scope>
    <source>
        <strain evidence="1 2">SAG 2036</strain>
    </source>
</reference>
<proteinExistence type="predicted"/>
<keyword evidence="2" id="KW-1185">Reference proteome</keyword>
<organism evidence="1 2">
    <name type="scientific">Symbiochloris irregularis</name>
    <dbReference type="NCBI Taxonomy" id="706552"/>
    <lineage>
        <taxon>Eukaryota</taxon>
        <taxon>Viridiplantae</taxon>
        <taxon>Chlorophyta</taxon>
        <taxon>core chlorophytes</taxon>
        <taxon>Trebouxiophyceae</taxon>
        <taxon>Trebouxiales</taxon>
        <taxon>Trebouxiaceae</taxon>
        <taxon>Symbiochloris</taxon>
    </lineage>
</organism>
<protein>
    <recommendedName>
        <fullName evidence="3">Protein kinase domain-containing protein</fullName>
    </recommendedName>
</protein>
<sequence length="482" mass="54343">MKAETLEEWLAINTACLNEASAALKNDKLDAAARLKLCTVMEEMVTERKNLLDQLLKTEEPDWSKEQQRQRHRAATTGHIALMDALGQSYADTDGDSLFYARAETGVVGEFHGGVYDRMVAFRWRLGDYLKKRGLSIGSLEPFAPQPNSPNTHGGLAIYSKHTRQQRRCLVWKWVVALALTDKVIAEPLTSYIHLHEVRSGQPEYARELLQVLHAFAIAVKELKEFYDEFLQKNAQGSLPAIDPDRKEQALPYLMQRRYQTVEQVKPGRNVWLATCESAEQRIVKVGKGSYDVELHEELAQAGVAPPLTHFERGDGGVYLVEVGYLDPLEGWTRLDQAKIEDWAGAIKKLEEAVGKLHQACGGTAVHGDLRGPNILVRVQEGSVAEVQLIDLSQAGRQNSTRYSYYLNQKINWPVAKPDGRLIMQEHDKQLLRTTIDKYQRPKSSMARMCCCASRCSSATLRPHPTYRPAPFRRCSLMMGRG</sequence>
<dbReference type="InterPro" id="IPR011009">
    <property type="entry name" value="Kinase-like_dom_sf"/>
</dbReference>
<dbReference type="SUPFAM" id="SSF56112">
    <property type="entry name" value="Protein kinase-like (PK-like)"/>
    <property type="match status" value="1"/>
</dbReference>
<comment type="caution">
    <text evidence="1">The sequence shown here is derived from an EMBL/GenBank/DDBJ whole genome shotgun (WGS) entry which is preliminary data.</text>
</comment>
<evidence type="ECO:0000313" key="1">
    <source>
        <dbReference type="EMBL" id="KAK9797786.1"/>
    </source>
</evidence>
<dbReference type="Proteomes" id="UP001465755">
    <property type="component" value="Unassembled WGS sequence"/>
</dbReference>